<dbReference type="RefSeq" id="WP_091767645.1">
    <property type="nucleotide sequence ID" value="NZ_FNHG01000004.1"/>
</dbReference>
<dbReference type="PROSITE" id="PS51257">
    <property type="entry name" value="PROKAR_LIPOPROTEIN"/>
    <property type="match status" value="1"/>
</dbReference>
<evidence type="ECO:0000313" key="3">
    <source>
        <dbReference type="Proteomes" id="UP000199759"/>
    </source>
</evidence>
<feature type="signal peptide" evidence="1">
    <location>
        <begin position="1"/>
        <end position="18"/>
    </location>
</feature>
<evidence type="ECO:0000313" key="2">
    <source>
        <dbReference type="EMBL" id="SDM02165.1"/>
    </source>
</evidence>
<keyword evidence="1" id="KW-0732">Signal</keyword>
<proteinExistence type="predicted"/>
<sequence length="172" mass="18146">MSRLFIVALCAAFMTACASTPNPIAAETRSGTYVTGADLVWSVDDADEQDDNGNYAAGRDDLLARLEAAVETEFAHSPAGSQPVSFSIDIQRYNRVNALTGNIIGGSNMVIADVSVIDENGNVLGVYEDVTGYHASGAGIIGAIAQAAIQPDIVGIMSNSFVADLRRRFDRD</sequence>
<dbReference type="STRING" id="144026.SAMN04488568_10429"/>
<dbReference type="OrthoDB" id="9977276at2"/>
<reference evidence="2 3" key="1">
    <citation type="submission" date="2016-10" db="EMBL/GenBank/DDBJ databases">
        <authorList>
            <person name="de Groot N.N."/>
        </authorList>
    </citation>
    <scope>NUCLEOTIDE SEQUENCE [LARGE SCALE GENOMIC DNA]</scope>
    <source>
        <strain evidence="2 3">DSM 16077</strain>
    </source>
</reference>
<keyword evidence="3" id="KW-1185">Reference proteome</keyword>
<gene>
    <name evidence="2" type="ORF">SAMN04488568_10429</name>
</gene>
<organism evidence="2 3">
    <name type="scientific">Maricaulis salignorans</name>
    <dbReference type="NCBI Taxonomy" id="144026"/>
    <lineage>
        <taxon>Bacteria</taxon>
        <taxon>Pseudomonadati</taxon>
        <taxon>Pseudomonadota</taxon>
        <taxon>Alphaproteobacteria</taxon>
        <taxon>Maricaulales</taxon>
        <taxon>Maricaulaceae</taxon>
        <taxon>Maricaulis</taxon>
    </lineage>
</organism>
<evidence type="ECO:0000256" key="1">
    <source>
        <dbReference type="SAM" id="SignalP"/>
    </source>
</evidence>
<feature type="chain" id="PRO_5011569414" description="DUF4410 domain-containing protein" evidence="1">
    <location>
        <begin position="19"/>
        <end position="172"/>
    </location>
</feature>
<dbReference type="EMBL" id="FNHG01000004">
    <property type="protein sequence ID" value="SDM02165.1"/>
    <property type="molecule type" value="Genomic_DNA"/>
</dbReference>
<protein>
    <recommendedName>
        <fullName evidence="4">DUF4410 domain-containing protein</fullName>
    </recommendedName>
</protein>
<accession>A0A1G9PVN1</accession>
<dbReference type="Proteomes" id="UP000199759">
    <property type="component" value="Unassembled WGS sequence"/>
</dbReference>
<dbReference type="AlphaFoldDB" id="A0A1G9PVN1"/>
<name>A0A1G9PVN1_9PROT</name>
<evidence type="ECO:0008006" key="4">
    <source>
        <dbReference type="Google" id="ProtNLM"/>
    </source>
</evidence>